<reference evidence="2" key="1">
    <citation type="submission" date="2021-02" db="EMBL/GenBank/DDBJ databases">
        <authorList>
            <person name="Dougan E. K."/>
            <person name="Rhodes N."/>
            <person name="Thang M."/>
            <person name="Chan C."/>
        </authorList>
    </citation>
    <scope>NUCLEOTIDE SEQUENCE</scope>
</reference>
<evidence type="ECO:0000313" key="3">
    <source>
        <dbReference type="Proteomes" id="UP000604046"/>
    </source>
</evidence>
<protein>
    <submittedName>
        <fullName evidence="2">Uncharacterized protein</fullName>
    </submittedName>
</protein>
<feature type="transmembrane region" description="Helical" evidence="1">
    <location>
        <begin position="413"/>
        <end position="435"/>
    </location>
</feature>
<comment type="caution">
    <text evidence="2">The sequence shown here is derived from an EMBL/GenBank/DDBJ whole genome shotgun (WGS) entry which is preliminary data.</text>
</comment>
<proteinExistence type="predicted"/>
<organism evidence="2 3">
    <name type="scientific">Symbiodinium natans</name>
    <dbReference type="NCBI Taxonomy" id="878477"/>
    <lineage>
        <taxon>Eukaryota</taxon>
        <taxon>Sar</taxon>
        <taxon>Alveolata</taxon>
        <taxon>Dinophyceae</taxon>
        <taxon>Suessiales</taxon>
        <taxon>Symbiodiniaceae</taxon>
        <taxon>Symbiodinium</taxon>
    </lineage>
</organism>
<feature type="transmembrane region" description="Helical" evidence="1">
    <location>
        <begin position="447"/>
        <end position="468"/>
    </location>
</feature>
<keyword evidence="1" id="KW-0812">Transmembrane</keyword>
<feature type="transmembrane region" description="Helical" evidence="1">
    <location>
        <begin position="226"/>
        <end position="247"/>
    </location>
</feature>
<sequence length="539" mass="59920">MASEDGETVESPHSVVTQSDLVRTTSRVLETELLRGVALHRVLSHWGRHFSPPDSGMFRVDPGLYQLSVETEALDDFLSHDWQTPRWMKVSALLIIHNSKAAGIASLVASCLIGILRAVQLLPNEPWTLCIGHAIFGLVLSFWQRLRLLFCKPKMMFLDKLCITQHDEDLKRKGILGLPAFLNCSQRFTILWSARYFNRLFCAYEVATFLARPREDAAIRLMPVKLAAIIFMVSAACHASGLGYWLLVELTVSRGSEVPNMLQFCLLWVSLTPLLATTLPVVFYVGIGLIVEMKELPLQLAKFRIEASECYCCSNNHRHPETGEVLRCDRQLILKTLQAWHTGPDGGHVHAFNELVRGQLASVISSVLHYRLPLRYIVSMMCSCSFPSLACLIPKLATIAAEGGTFTCSLRAIMHWAYIFLVAVFWPQLCLHLFVLGTKLMRRVSRVAATAVVVSISFGCVTAAWMAFQLTVAATACDSLMPAVPFLLFSAVNLMLCRLPESLKSIVAMVTHRPIGASVFPKPDSSRIPEAETASTFSI</sequence>
<accession>A0A812S9U8</accession>
<dbReference type="EMBL" id="CAJNDS010002425">
    <property type="protein sequence ID" value="CAE7469075.1"/>
    <property type="molecule type" value="Genomic_DNA"/>
</dbReference>
<dbReference type="Proteomes" id="UP000604046">
    <property type="component" value="Unassembled WGS sequence"/>
</dbReference>
<gene>
    <name evidence="2" type="ORF">SNAT2548_LOCUS26265</name>
</gene>
<name>A0A812S9U8_9DINO</name>
<evidence type="ECO:0000313" key="2">
    <source>
        <dbReference type="EMBL" id="CAE7469075.1"/>
    </source>
</evidence>
<feature type="transmembrane region" description="Helical" evidence="1">
    <location>
        <begin position="101"/>
        <end position="120"/>
    </location>
</feature>
<keyword evidence="1" id="KW-1133">Transmembrane helix</keyword>
<dbReference type="AlphaFoldDB" id="A0A812S9U8"/>
<keyword evidence="1" id="KW-0472">Membrane</keyword>
<feature type="transmembrane region" description="Helical" evidence="1">
    <location>
        <begin position="126"/>
        <end position="146"/>
    </location>
</feature>
<keyword evidence="3" id="KW-1185">Reference proteome</keyword>
<feature type="transmembrane region" description="Helical" evidence="1">
    <location>
        <begin position="480"/>
        <end position="499"/>
    </location>
</feature>
<feature type="transmembrane region" description="Helical" evidence="1">
    <location>
        <begin position="376"/>
        <end position="401"/>
    </location>
</feature>
<evidence type="ECO:0000256" key="1">
    <source>
        <dbReference type="SAM" id="Phobius"/>
    </source>
</evidence>
<feature type="transmembrane region" description="Helical" evidence="1">
    <location>
        <begin position="267"/>
        <end position="291"/>
    </location>
</feature>